<evidence type="ECO:0000259" key="4">
    <source>
        <dbReference type="PROSITE" id="PS01124"/>
    </source>
</evidence>
<gene>
    <name evidence="5" type="ORF">J2X04_002012</name>
</gene>
<evidence type="ECO:0000256" key="2">
    <source>
        <dbReference type="ARBA" id="ARBA00023125"/>
    </source>
</evidence>
<dbReference type="Gene3D" id="1.10.10.60">
    <property type="entry name" value="Homeodomain-like"/>
    <property type="match status" value="2"/>
</dbReference>
<dbReference type="Pfam" id="PF12833">
    <property type="entry name" value="HTH_18"/>
    <property type="match status" value="1"/>
</dbReference>
<evidence type="ECO:0000256" key="1">
    <source>
        <dbReference type="ARBA" id="ARBA00023015"/>
    </source>
</evidence>
<dbReference type="RefSeq" id="WP_310053960.1">
    <property type="nucleotide sequence ID" value="NZ_JAVDVW010000002.1"/>
</dbReference>
<dbReference type="InterPro" id="IPR018060">
    <property type="entry name" value="HTH_AraC"/>
</dbReference>
<accession>A0ABU1VQ86</accession>
<dbReference type="EMBL" id="JAVDVW010000002">
    <property type="protein sequence ID" value="MDR7099631.1"/>
    <property type="molecule type" value="Genomic_DNA"/>
</dbReference>
<keyword evidence="2" id="KW-0238">DNA-binding</keyword>
<dbReference type="SMART" id="SM00342">
    <property type="entry name" value="HTH_ARAC"/>
    <property type="match status" value="1"/>
</dbReference>
<dbReference type="PANTHER" id="PTHR43280:SF2">
    <property type="entry name" value="HTH-TYPE TRANSCRIPTIONAL REGULATOR EXSA"/>
    <property type="match status" value="1"/>
</dbReference>
<keyword evidence="3" id="KW-0804">Transcription</keyword>
<evidence type="ECO:0000313" key="5">
    <source>
        <dbReference type="EMBL" id="MDR7099631.1"/>
    </source>
</evidence>
<organism evidence="5 6">
    <name type="scientific">Agrilutibacter niabensis</name>
    <dbReference type="NCBI Taxonomy" id="380628"/>
    <lineage>
        <taxon>Bacteria</taxon>
        <taxon>Pseudomonadati</taxon>
        <taxon>Pseudomonadota</taxon>
        <taxon>Gammaproteobacteria</taxon>
        <taxon>Lysobacterales</taxon>
        <taxon>Lysobacteraceae</taxon>
        <taxon>Agrilutibacter</taxon>
    </lineage>
</organism>
<reference evidence="5 6" key="1">
    <citation type="submission" date="2023-07" db="EMBL/GenBank/DDBJ databases">
        <title>Sorghum-associated microbial communities from plants grown in Nebraska, USA.</title>
        <authorList>
            <person name="Schachtman D."/>
        </authorList>
    </citation>
    <scope>NUCLEOTIDE SEQUENCE [LARGE SCALE GENOMIC DNA]</scope>
    <source>
        <strain evidence="5 6">BE187</strain>
    </source>
</reference>
<dbReference type="PROSITE" id="PS01124">
    <property type="entry name" value="HTH_ARAC_FAMILY_2"/>
    <property type="match status" value="1"/>
</dbReference>
<name>A0ABU1VQ86_9GAMM</name>
<evidence type="ECO:0000256" key="3">
    <source>
        <dbReference type="ARBA" id="ARBA00023163"/>
    </source>
</evidence>
<dbReference type="SUPFAM" id="SSF46689">
    <property type="entry name" value="Homeodomain-like"/>
    <property type="match status" value="2"/>
</dbReference>
<evidence type="ECO:0000313" key="6">
    <source>
        <dbReference type="Proteomes" id="UP001267878"/>
    </source>
</evidence>
<dbReference type="InterPro" id="IPR009057">
    <property type="entry name" value="Homeodomain-like_sf"/>
</dbReference>
<keyword evidence="6" id="KW-1185">Reference proteome</keyword>
<comment type="caution">
    <text evidence="5">The sequence shown here is derived from an EMBL/GenBank/DDBJ whole genome shotgun (WGS) entry which is preliminary data.</text>
</comment>
<feature type="domain" description="HTH araC/xylS-type" evidence="4">
    <location>
        <begin position="188"/>
        <end position="286"/>
    </location>
</feature>
<proteinExistence type="predicted"/>
<keyword evidence="1" id="KW-0805">Transcription regulation</keyword>
<dbReference type="Proteomes" id="UP001267878">
    <property type="component" value="Unassembled WGS sequence"/>
</dbReference>
<sequence>MKLEFRPLRPAERLDLTRPDPARPLGDGLHLFYAAHRGSQLSLPPGWLSLWLPLRGDLQLESPVGGWTLRQDLLIAHEGALHASTHATARWLALAGPHTTWRALLQAASNGHCNELLVRQWRCPRELRLRLVRLARMQRDQGPAADCGVALRELCACLLDQQRDLQLLVERCNGRTLQRRVLTLQRLLRVHQLIERGNDGHLNLAQLAQRANYSPWHLIRLYRDVFGETPSEHIARLRLSRAWSLVCDSGLPVCEITEKLGFESESAFCRAFKSAYGLTTTQVRRMPASGLRQASPRPSHVRPRARIGARPLSALC</sequence>
<protein>
    <submittedName>
        <fullName evidence="5">AraC-like DNA-binding protein</fullName>
    </submittedName>
</protein>
<dbReference type="PANTHER" id="PTHR43280">
    <property type="entry name" value="ARAC-FAMILY TRANSCRIPTIONAL REGULATOR"/>
    <property type="match status" value="1"/>
</dbReference>